<dbReference type="EMBL" id="LITU01000055">
    <property type="protein sequence ID" value="KOY16125.1"/>
    <property type="molecule type" value="Genomic_DNA"/>
</dbReference>
<organism evidence="1 2">
    <name type="scientific">Paenibacillus xylanivorans</name>
    <dbReference type="NCBI Taxonomy" id="1705561"/>
    <lineage>
        <taxon>Bacteria</taxon>
        <taxon>Bacillati</taxon>
        <taxon>Bacillota</taxon>
        <taxon>Bacilli</taxon>
        <taxon>Bacillales</taxon>
        <taxon>Paenibacillaceae</taxon>
        <taxon>Paenibacillus</taxon>
    </lineage>
</organism>
<accession>A0A0N0C4Q4</accession>
<evidence type="ECO:0000313" key="1">
    <source>
        <dbReference type="EMBL" id="KOY16125.1"/>
    </source>
</evidence>
<dbReference type="RefSeq" id="WP_053781059.1">
    <property type="nucleotide sequence ID" value="NZ_LITU01000055.1"/>
</dbReference>
<gene>
    <name evidence="1" type="ORF">AMS66_12180</name>
</gene>
<dbReference type="InterPro" id="IPR043751">
    <property type="entry name" value="DUF5696"/>
</dbReference>
<dbReference type="Proteomes" id="UP000037688">
    <property type="component" value="Unassembled WGS sequence"/>
</dbReference>
<proteinExistence type="predicted"/>
<comment type="caution">
    <text evidence="1">The sequence shown here is derived from an EMBL/GenBank/DDBJ whole genome shotgun (WGS) entry which is preliminary data.</text>
</comment>
<reference evidence="1 2" key="1">
    <citation type="submission" date="2015-08" db="EMBL/GenBank/DDBJ databases">
        <title>Draft genome sequence of cellulolytic and xylanolytic Paenibacillus sp. A59, isolated from a decaying forest soil from Patagonia, Argentina.</title>
        <authorList>
            <person name="Ghio S."/>
            <person name="Caceres A.M."/>
            <person name="Talia P."/>
            <person name="Grasso D."/>
            <person name="Campos E."/>
        </authorList>
    </citation>
    <scope>NUCLEOTIDE SEQUENCE [LARGE SCALE GENOMIC DNA]</scope>
    <source>
        <strain evidence="1 2">A59</strain>
    </source>
</reference>
<dbReference type="Pfam" id="PF18952">
    <property type="entry name" value="DUF5696"/>
    <property type="match status" value="1"/>
</dbReference>
<protein>
    <submittedName>
        <fullName evidence="1">Uncharacterized protein</fullName>
    </submittedName>
</protein>
<evidence type="ECO:0000313" key="2">
    <source>
        <dbReference type="Proteomes" id="UP000037688"/>
    </source>
</evidence>
<dbReference type="AlphaFoldDB" id="A0A0N0C4Q4"/>
<sequence>MLVLGLMLIMLVIKPWQQSTTESFAATGMQVQLPEKDSLYKGERWKPSAQVDGYAIAVDNDQYALYVNPLNTQIYVLDKRSGYRWTSNPTEVELADETVKGKLLDNLQSPFVLTHVRTQGADQTVRETLNSKAPGLETTMIRGMKGLQIHYWFPDKRIGFAIQYELTESGLKVKVPAAGIREEGDHVLFSLDVLPHFGAAMASEDGYLFVPDGPGGLIRYDTAKASLSRGYIHQVYGQELTNSGNINLMVQNREDIAYPVFGLKRGDHAYVAVMRKGEDSANVVAMAPGQRSSFYNVYSSQIYREEYLYRMSRLATPSKAIQKQKLDLDREVEYRFLNGEQASYIGMANAYRDYLQESGQLGEALQPVEHVPLYLKLMGGNYEKAFGRVQYVATTTFDQATEIVERLQQQGVASLKTIFYGWQNEGDYNMEKRFPIENSLGGEVGAKSFVASMKKSGIDVAFQEDFLWLDSESSFSGKSDAIRGIDGTAYNIDGWYLAKPLYTAVSAAKTIDKLKDIGVHGIHYSGLGEILMHDYELSGIRTREYTKTVYNGLLDYTRKELGSASVERGNAYVLGSTDFIDGMPSSSSYDFMIDETVPFYPIALHGNVPYTFEEGNLRDDEDTEFLKAIEYGALPSFFVTHDDSRKLKNTPVYGLYSSRFDKWENRIVEEYGLFDSLSDLYSLRIVDHEQISDERYMTTYENGTRVIVDYAGKSFKVEKGAAQ</sequence>
<name>A0A0N0C4Q4_9BACL</name>
<dbReference type="OrthoDB" id="9793135at2"/>
<dbReference type="PATRIC" id="fig|1705561.3.peg.2328"/>
<keyword evidence="2" id="KW-1185">Reference proteome</keyword>